<evidence type="ECO:0000313" key="2">
    <source>
        <dbReference type="Proteomes" id="UP001379533"/>
    </source>
</evidence>
<organism evidence="1 2">
    <name type="scientific">Pendulispora brunnea</name>
    <dbReference type="NCBI Taxonomy" id="2905690"/>
    <lineage>
        <taxon>Bacteria</taxon>
        <taxon>Pseudomonadati</taxon>
        <taxon>Myxococcota</taxon>
        <taxon>Myxococcia</taxon>
        <taxon>Myxococcales</taxon>
        <taxon>Sorangiineae</taxon>
        <taxon>Pendulisporaceae</taxon>
        <taxon>Pendulispora</taxon>
    </lineage>
</organism>
<dbReference type="Proteomes" id="UP001379533">
    <property type="component" value="Chromosome"/>
</dbReference>
<evidence type="ECO:0000313" key="1">
    <source>
        <dbReference type="EMBL" id="WXA94522.1"/>
    </source>
</evidence>
<keyword evidence="2" id="KW-1185">Reference proteome</keyword>
<sequence>MDWIDSIGQSEFLRKLFPAAPILRGVRLHELTFHQDGPRVLIRFDLNDFPCEPPSKWIQARANRVQVRLLAVGVRELELRGWSSNNIVDFDFSPHSKGILLTAQGRELYMRAAVDHLTADGISAYQDIGVSNL</sequence>
<protein>
    <submittedName>
        <fullName evidence="1">Immunity 50 family protein</fullName>
    </submittedName>
</protein>
<dbReference type="EMBL" id="CP089982">
    <property type="protein sequence ID" value="WXA94522.1"/>
    <property type="molecule type" value="Genomic_DNA"/>
</dbReference>
<gene>
    <name evidence="1" type="ORF">LZC95_49770</name>
</gene>
<reference evidence="1 2" key="1">
    <citation type="submission" date="2021-12" db="EMBL/GenBank/DDBJ databases">
        <title>Discovery of the Pendulisporaceae a myxobacterial family with distinct sporulation behavior and unique specialized metabolism.</title>
        <authorList>
            <person name="Garcia R."/>
            <person name="Popoff A."/>
            <person name="Bader C.D."/>
            <person name="Loehr J."/>
            <person name="Walesch S."/>
            <person name="Walt C."/>
            <person name="Boldt J."/>
            <person name="Bunk B."/>
            <person name="Haeckl F.J.F.P.J."/>
            <person name="Gunesch A.P."/>
            <person name="Birkelbach J."/>
            <person name="Nuebel U."/>
            <person name="Pietschmann T."/>
            <person name="Bach T."/>
            <person name="Mueller R."/>
        </authorList>
    </citation>
    <scope>NUCLEOTIDE SEQUENCE [LARGE SCALE GENOMIC DNA]</scope>
    <source>
        <strain evidence="1 2">MSr12523</strain>
    </source>
</reference>
<accession>A0ABZ2KAW8</accession>
<dbReference type="RefSeq" id="WP_394845131.1">
    <property type="nucleotide sequence ID" value="NZ_CP089982.1"/>
</dbReference>
<dbReference type="Pfam" id="PF15594">
    <property type="entry name" value="Imm50"/>
    <property type="match status" value="1"/>
</dbReference>
<dbReference type="InterPro" id="IPR028957">
    <property type="entry name" value="Imm50"/>
</dbReference>
<name>A0ABZ2KAW8_9BACT</name>
<proteinExistence type="predicted"/>